<dbReference type="EMBL" id="FOGJ01000003">
    <property type="protein sequence ID" value="SER21339.1"/>
    <property type="molecule type" value="Genomic_DNA"/>
</dbReference>
<gene>
    <name evidence="1" type="ORF">SAMN04487884_10348</name>
</gene>
<accession>A0A1H9MCV9</accession>
<proteinExistence type="predicted"/>
<dbReference type="eggNOG" id="ENOG5030FPV">
    <property type="taxonomic scope" value="Bacteria"/>
</dbReference>
<organism evidence="1 2">
    <name type="scientific">Butyrivibrio fibrisolvens</name>
    <dbReference type="NCBI Taxonomy" id="831"/>
    <lineage>
        <taxon>Bacteria</taxon>
        <taxon>Bacillati</taxon>
        <taxon>Bacillota</taxon>
        <taxon>Clostridia</taxon>
        <taxon>Lachnospirales</taxon>
        <taxon>Lachnospiraceae</taxon>
        <taxon>Butyrivibrio</taxon>
    </lineage>
</organism>
<dbReference type="RefSeq" id="WP_074754251.1">
    <property type="nucleotide sequence ID" value="NZ_FOGJ01000003.1"/>
</dbReference>
<dbReference type="Proteomes" id="UP000182584">
    <property type="component" value="Unassembled WGS sequence"/>
</dbReference>
<evidence type="ECO:0000313" key="2">
    <source>
        <dbReference type="Proteomes" id="UP000182584"/>
    </source>
</evidence>
<sequence>MSTIIENKEQRVAQTKVNGMGDLGIVIKGYCDSIGLDRPEKVVEVLAKYGVEMTPECVEDFYSGDYDLTLKEFGAFHSILNLDGNDLFEKVGKLHGLNA</sequence>
<dbReference type="OrthoDB" id="2004134at2"/>
<evidence type="ECO:0000313" key="1">
    <source>
        <dbReference type="EMBL" id="SER21339.1"/>
    </source>
</evidence>
<reference evidence="1 2" key="1">
    <citation type="submission" date="2016-10" db="EMBL/GenBank/DDBJ databases">
        <authorList>
            <person name="de Groot N.N."/>
        </authorList>
    </citation>
    <scope>NUCLEOTIDE SEQUENCE [LARGE SCALE GENOMIC DNA]</scope>
    <source>
        <strain evidence="1 2">AR40</strain>
    </source>
</reference>
<name>A0A1H9MCV9_BUTFI</name>
<protein>
    <submittedName>
        <fullName evidence="1">Uncharacterized protein</fullName>
    </submittedName>
</protein>
<dbReference type="AlphaFoldDB" id="A0A1H9MCV9"/>